<comment type="caution">
    <text evidence="3">The sequence shown here is derived from an EMBL/GenBank/DDBJ whole genome shotgun (WGS) entry which is preliminary data.</text>
</comment>
<dbReference type="GO" id="GO:0046983">
    <property type="term" value="F:protein dimerization activity"/>
    <property type="evidence" value="ECO:0007669"/>
    <property type="project" value="InterPro"/>
</dbReference>
<dbReference type="AlphaFoldDB" id="A0AA38TDC8"/>
<protein>
    <recommendedName>
        <fullName evidence="2">HAT C-terminal dimerisation domain-containing protein</fullName>
    </recommendedName>
</protein>
<evidence type="ECO:0000313" key="3">
    <source>
        <dbReference type="EMBL" id="KAJ9553106.1"/>
    </source>
</evidence>
<proteinExistence type="predicted"/>
<evidence type="ECO:0000313" key="4">
    <source>
        <dbReference type="Proteomes" id="UP001172457"/>
    </source>
</evidence>
<feature type="compositionally biased region" description="Polar residues" evidence="1">
    <location>
        <begin position="177"/>
        <end position="187"/>
    </location>
</feature>
<dbReference type="SUPFAM" id="SSF53098">
    <property type="entry name" value="Ribonuclease H-like"/>
    <property type="match status" value="1"/>
</dbReference>
<accession>A0AA38TDC8</accession>
<dbReference type="InterPro" id="IPR008906">
    <property type="entry name" value="HATC_C_dom"/>
</dbReference>
<dbReference type="InterPro" id="IPR012337">
    <property type="entry name" value="RNaseH-like_sf"/>
</dbReference>
<feature type="compositionally biased region" description="Basic residues" evidence="1">
    <location>
        <begin position="213"/>
        <end position="224"/>
    </location>
</feature>
<dbReference type="PANTHER" id="PTHR23272:SF187">
    <property type="entry name" value="AC9 TRANSPOSASE-RELATED"/>
    <property type="match status" value="1"/>
</dbReference>
<sequence>MRKIYDEFYENDVGDAFEKSELDEYLDVPPEKMDVESFEILKWWSEKCTTYKILVSMAKDILAISVYTVASESAFITSGRVVDDFRSSLGPKTVEALICAQDWLRASRICIDIEQYLEDVNKYEEEIGRNDLDETCLTTCHEVLSKSFCLKIQDSMLKTHVTGYPVSEPVPDGSGTGSKNLRTALTGSGSGSFIPAIPSGSGSMKKGRDLKVRDHKRTKRGEKA</sequence>
<gene>
    <name evidence="3" type="ORF">OSB04_017151</name>
</gene>
<dbReference type="Proteomes" id="UP001172457">
    <property type="component" value="Chromosome 4"/>
</dbReference>
<dbReference type="EMBL" id="JARYMX010000004">
    <property type="protein sequence ID" value="KAJ9553106.1"/>
    <property type="molecule type" value="Genomic_DNA"/>
</dbReference>
<dbReference type="Pfam" id="PF05699">
    <property type="entry name" value="Dimer_Tnp_hAT"/>
    <property type="match status" value="1"/>
</dbReference>
<name>A0AA38TDC8_9ASTR</name>
<evidence type="ECO:0000256" key="1">
    <source>
        <dbReference type="SAM" id="MobiDB-lite"/>
    </source>
</evidence>
<evidence type="ECO:0000259" key="2">
    <source>
        <dbReference type="Pfam" id="PF05699"/>
    </source>
</evidence>
<keyword evidence="4" id="KW-1185">Reference proteome</keyword>
<feature type="domain" description="HAT C-terminal dimerisation" evidence="2">
    <location>
        <begin position="21"/>
        <end position="104"/>
    </location>
</feature>
<reference evidence="3" key="1">
    <citation type="submission" date="2023-03" db="EMBL/GenBank/DDBJ databases">
        <title>Chromosome-scale reference genome and RAD-based genetic map of yellow starthistle (Centaurea solstitialis) reveal putative structural variation and QTLs associated with invader traits.</title>
        <authorList>
            <person name="Reatini B."/>
            <person name="Cang F.A."/>
            <person name="Jiang Q."/>
            <person name="Mckibben M.T.W."/>
            <person name="Barker M.S."/>
            <person name="Rieseberg L.H."/>
            <person name="Dlugosch K.M."/>
        </authorList>
    </citation>
    <scope>NUCLEOTIDE SEQUENCE</scope>
    <source>
        <strain evidence="3">CAN-66</strain>
        <tissue evidence="3">Leaf</tissue>
    </source>
</reference>
<feature type="region of interest" description="Disordered" evidence="1">
    <location>
        <begin position="168"/>
        <end position="224"/>
    </location>
</feature>
<organism evidence="3 4">
    <name type="scientific">Centaurea solstitialis</name>
    <name type="common">yellow star-thistle</name>
    <dbReference type="NCBI Taxonomy" id="347529"/>
    <lineage>
        <taxon>Eukaryota</taxon>
        <taxon>Viridiplantae</taxon>
        <taxon>Streptophyta</taxon>
        <taxon>Embryophyta</taxon>
        <taxon>Tracheophyta</taxon>
        <taxon>Spermatophyta</taxon>
        <taxon>Magnoliopsida</taxon>
        <taxon>eudicotyledons</taxon>
        <taxon>Gunneridae</taxon>
        <taxon>Pentapetalae</taxon>
        <taxon>asterids</taxon>
        <taxon>campanulids</taxon>
        <taxon>Asterales</taxon>
        <taxon>Asteraceae</taxon>
        <taxon>Carduoideae</taxon>
        <taxon>Cardueae</taxon>
        <taxon>Centaureinae</taxon>
        <taxon>Centaurea</taxon>
    </lineage>
</organism>
<dbReference type="PANTHER" id="PTHR23272">
    <property type="entry name" value="BED FINGER-RELATED"/>
    <property type="match status" value="1"/>
</dbReference>